<evidence type="ECO:0000313" key="9">
    <source>
        <dbReference type="Proteomes" id="UP001391051"/>
    </source>
</evidence>
<comment type="similarity">
    <text evidence="2">Belongs to the GMC oxidoreductase family.</text>
</comment>
<evidence type="ECO:0000256" key="4">
    <source>
        <dbReference type="ARBA" id="ARBA00022827"/>
    </source>
</evidence>
<dbReference type="Proteomes" id="UP001391051">
    <property type="component" value="Unassembled WGS sequence"/>
</dbReference>
<name>A0ABR1QP98_9PEZI</name>
<dbReference type="InterPro" id="IPR012132">
    <property type="entry name" value="GMC_OxRdtase"/>
</dbReference>
<dbReference type="Gene3D" id="3.50.50.60">
    <property type="entry name" value="FAD/NAD(P)-binding domain"/>
    <property type="match status" value="1"/>
</dbReference>
<sequence length="857" mass="94529">MPIVTSAEFLKREFDYLIAGGGTAGLAVAASLSEDPNITVGVLEAGPAVSDNVAVNIPGCYGESLGTNLDWQFQTTSQPGLDGRVLKWPRGKVLGGTSALNFMTWNRGNREDYGAWEELGNPGWGWDDLMPFFKKTEHFHPTQTRPQDEYQEHYDQEALGTDGPVQISHARQYSASHKLWHATLNALEVETNKQHLSGSNVGVWTNINAEPNALRPNLLLLCETIVEEIELRQEGDEWIACGVRIKNGDAQSSVSALREVILSAGSVQSPQLLELSGVGNPDILSRAGIQTKLKSSCVGENLQDHFMTAMIFEVDPSLENPDDLKASADARVAALELYAKSQTGPLTVLPCSICYIPFQHFVPLETLLAAKAKIGNMEIYSSEERNIRNQRFDPQTRLGQIECIFDLGNLNPIFKPEPLSGRKYGTILQILQNPFSRGSIHIKPATPGSQGCGILEAPVIDPQYFVGEHGELDLELMVHCARFANKICSTQPLASIIRTRASPPASTAPSAKEEEADQIEDDETWRQWLRENTISDWHPVGTCAMGGRRGIETGVVDERLRVYGVQRLRVVDASVIPLQISAHLQATVYAIAEKGSSMILEDRLPRQHVPYRRQKLLLRGPREGLDISRALYSKAETQNGELSDDERARFLARGDIVGRALAHPDSLSLAERYKVFGWPLPEQLHQAIHDATGGEASTPRQLLDKVRQESCSVDSLTLEALELLVAQFMEVREIFNVTDANNDFPGKEEARRLLGAREGVGEAAKEIFGKAMDRCSTDPAIRSARQAKFEATEARGERGLLVQLPEPFGVVSLEDSFQRLEEFMPEAVQPSSWPGGDIKTQPTNSWVSVPGREGRQP</sequence>
<dbReference type="SUPFAM" id="SSF54373">
    <property type="entry name" value="FAD-linked reductases, C-terminal domain"/>
    <property type="match status" value="1"/>
</dbReference>
<dbReference type="PANTHER" id="PTHR11552">
    <property type="entry name" value="GLUCOSE-METHANOL-CHOLINE GMC OXIDOREDUCTASE"/>
    <property type="match status" value="1"/>
</dbReference>
<evidence type="ECO:0000256" key="2">
    <source>
        <dbReference type="ARBA" id="ARBA00010790"/>
    </source>
</evidence>
<dbReference type="InterPro" id="IPR007867">
    <property type="entry name" value="GMC_OxRtase_C"/>
</dbReference>
<organism evidence="8 9">
    <name type="scientific">Apiospora aurea</name>
    <dbReference type="NCBI Taxonomy" id="335848"/>
    <lineage>
        <taxon>Eukaryota</taxon>
        <taxon>Fungi</taxon>
        <taxon>Dikarya</taxon>
        <taxon>Ascomycota</taxon>
        <taxon>Pezizomycotina</taxon>
        <taxon>Sordariomycetes</taxon>
        <taxon>Xylariomycetidae</taxon>
        <taxon>Amphisphaeriales</taxon>
        <taxon>Apiosporaceae</taxon>
        <taxon>Apiospora</taxon>
    </lineage>
</organism>
<dbReference type="SUPFAM" id="SSF51905">
    <property type="entry name" value="FAD/NAD(P)-binding domain"/>
    <property type="match status" value="1"/>
</dbReference>
<dbReference type="Pfam" id="PF00732">
    <property type="entry name" value="GMC_oxred_N"/>
    <property type="match status" value="1"/>
</dbReference>
<comment type="cofactor">
    <cofactor evidence="1">
        <name>FAD</name>
        <dbReference type="ChEBI" id="CHEBI:57692"/>
    </cofactor>
</comment>
<feature type="compositionally biased region" description="Low complexity" evidence="6">
    <location>
        <begin position="501"/>
        <end position="510"/>
    </location>
</feature>
<feature type="domain" description="Glucose-methanol-choline oxidoreductase N-terminal" evidence="7">
    <location>
        <begin position="265"/>
        <end position="279"/>
    </location>
</feature>
<keyword evidence="5" id="KW-0560">Oxidoreductase</keyword>
<dbReference type="GeneID" id="92071884"/>
<reference evidence="8 9" key="1">
    <citation type="submission" date="2023-01" db="EMBL/GenBank/DDBJ databases">
        <title>Analysis of 21 Apiospora genomes using comparative genomics revels a genus with tremendous synthesis potential of carbohydrate active enzymes and secondary metabolites.</title>
        <authorList>
            <person name="Sorensen T."/>
        </authorList>
    </citation>
    <scope>NUCLEOTIDE SEQUENCE [LARGE SCALE GENOMIC DNA]</scope>
    <source>
        <strain evidence="8 9">CBS 24483</strain>
    </source>
</reference>
<feature type="region of interest" description="Disordered" evidence="6">
    <location>
        <begin position="827"/>
        <end position="857"/>
    </location>
</feature>
<keyword evidence="9" id="KW-1185">Reference proteome</keyword>
<evidence type="ECO:0000313" key="8">
    <source>
        <dbReference type="EMBL" id="KAK7961775.1"/>
    </source>
</evidence>
<proteinExistence type="inferred from homology"/>
<dbReference type="PANTHER" id="PTHR11552:SF201">
    <property type="entry name" value="GLUCOSE-METHANOL-CHOLINE OXIDOREDUCTASE N-TERMINAL DOMAIN-CONTAINING PROTEIN"/>
    <property type="match status" value="1"/>
</dbReference>
<dbReference type="RefSeq" id="XP_066703886.1">
    <property type="nucleotide sequence ID" value="XM_066838822.1"/>
</dbReference>
<evidence type="ECO:0000256" key="6">
    <source>
        <dbReference type="SAM" id="MobiDB-lite"/>
    </source>
</evidence>
<dbReference type="InterPro" id="IPR000172">
    <property type="entry name" value="GMC_OxRdtase_N"/>
</dbReference>
<keyword evidence="4" id="KW-0274">FAD</keyword>
<protein>
    <recommendedName>
        <fullName evidence="7">Glucose-methanol-choline oxidoreductase N-terminal domain-containing protein</fullName>
    </recommendedName>
</protein>
<feature type="region of interest" description="Disordered" evidence="6">
    <location>
        <begin position="500"/>
        <end position="520"/>
    </location>
</feature>
<dbReference type="PROSITE" id="PS00624">
    <property type="entry name" value="GMC_OXRED_2"/>
    <property type="match status" value="1"/>
</dbReference>
<keyword evidence="3" id="KW-0285">Flavoprotein</keyword>
<evidence type="ECO:0000256" key="3">
    <source>
        <dbReference type="ARBA" id="ARBA00022630"/>
    </source>
</evidence>
<dbReference type="EMBL" id="JAQQWE010000002">
    <property type="protein sequence ID" value="KAK7961775.1"/>
    <property type="molecule type" value="Genomic_DNA"/>
</dbReference>
<gene>
    <name evidence="8" type="ORF">PG986_002600</name>
</gene>
<comment type="caution">
    <text evidence="8">The sequence shown here is derived from an EMBL/GenBank/DDBJ whole genome shotgun (WGS) entry which is preliminary data.</text>
</comment>
<dbReference type="Gene3D" id="3.30.560.10">
    <property type="entry name" value="Glucose Oxidase, domain 3"/>
    <property type="match status" value="1"/>
</dbReference>
<dbReference type="InterPro" id="IPR036188">
    <property type="entry name" value="FAD/NAD-bd_sf"/>
</dbReference>
<dbReference type="Pfam" id="PF05199">
    <property type="entry name" value="GMC_oxred_C"/>
    <property type="match status" value="1"/>
</dbReference>
<evidence type="ECO:0000256" key="1">
    <source>
        <dbReference type="ARBA" id="ARBA00001974"/>
    </source>
</evidence>
<evidence type="ECO:0000256" key="5">
    <source>
        <dbReference type="ARBA" id="ARBA00023002"/>
    </source>
</evidence>
<evidence type="ECO:0000259" key="7">
    <source>
        <dbReference type="PROSITE" id="PS00624"/>
    </source>
</evidence>
<accession>A0ABR1QP98</accession>